<feature type="compositionally biased region" description="Low complexity" evidence="1">
    <location>
        <begin position="262"/>
        <end position="283"/>
    </location>
</feature>
<dbReference type="InterPro" id="IPR036779">
    <property type="entry name" value="LysM_dom_sf"/>
</dbReference>
<feature type="compositionally biased region" description="Polar residues" evidence="1">
    <location>
        <begin position="286"/>
        <end position="297"/>
    </location>
</feature>
<dbReference type="AlphaFoldDB" id="A0A1N7NS09"/>
<evidence type="ECO:0000256" key="2">
    <source>
        <dbReference type="SAM" id="Phobius"/>
    </source>
</evidence>
<evidence type="ECO:0000313" key="4">
    <source>
        <dbReference type="EMBL" id="SIT01155.1"/>
    </source>
</evidence>
<name>A0A1N7NS09_9RHOB</name>
<keyword evidence="5" id="KW-1185">Reference proteome</keyword>
<keyword evidence="2" id="KW-0472">Membrane</keyword>
<feature type="compositionally biased region" description="Low complexity" evidence="1">
    <location>
        <begin position="301"/>
        <end position="323"/>
    </location>
</feature>
<dbReference type="Pfam" id="PF01476">
    <property type="entry name" value="LysM"/>
    <property type="match status" value="1"/>
</dbReference>
<feature type="transmembrane region" description="Helical" evidence="2">
    <location>
        <begin position="12"/>
        <end position="30"/>
    </location>
</feature>
<proteinExistence type="predicted"/>
<evidence type="ECO:0000259" key="3">
    <source>
        <dbReference type="PROSITE" id="PS51782"/>
    </source>
</evidence>
<sequence length="526" mass="52660">MDKRTFLGGPGGVVAGIAGVLGLALLALYGTGTLAPDTGDDAGPAVATDTPEAAVEPGPQIADATAPEQETAAPQPDTVAEPGAEASAATEAEPAEMDADPRPDPDLSETAEAAPPAPSSTAAGDAAEMPETPETAPSGNTSAPVAPSIDIVRVDPVGAAVIAGRAAPGRRIDVMLDGTVIASESADASGNFVFLLDLGTSGTARVLTIAGEGPDGPVMAEADVILAPTAPVEVAEARQAATEPVAESPVTPAPEADEPGQEEVALALAEPAPKAPEPSAEESGGATETSAGDTPATSPDPAAGIPAPEAVAGAAESEAAAPETTPAITAVPEVAVALDPAPEGAPQPSAVLISRPGEIEVVQPATDPASLPEGDFVALDSISYDAAGQVQLSGRATPNGNVRVYLDNAEVVLTDVGDSGRWQTGLPGTDAGIYTLRLDRVDATGRVLARIESPFQRESRAALDAASAEAEAPVYAVTVQPGNTLWGISRARYGEGPLYVKVFEANRDQIRDPDLIYPGQVFALPE</sequence>
<dbReference type="InterPro" id="IPR013783">
    <property type="entry name" value="Ig-like_fold"/>
</dbReference>
<dbReference type="STRING" id="633194.SAMN05421759_11010"/>
<protein>
    <recommendedName>
        <fullName evidence="3">LysM domain-containing protein</fullName>
    </recommendedName>
</protein>
<dbReference type="Proteomes" id="UP000186684">
    <property type="component" value="Unassembled WGS sequence"/>
</dbReference>
<accession>A0A1N7NS09</accession>
<keyword evidence="2" id="KW-1133">Transmembrane helix</keyword>
<dbReference type="CDD" id="cd00118">
    <property type="entry name" value="LysM"/>
    <property type="match status" value="1"/>
</dbReference>
<feature type="domain" description="LysM" evidence="3">
    <location>
        <begin position="475"/>
        <end position="524"/>
    </location>
</feature>
<dbReference type="PANTHER" id="PTHR34700">
    <property type="entry name" value="POTASSIUM BINDING PROTEIN KBP"/>
    <property type="match status" value="1"/>
</dbReference>
<reference evidence="5" key="1">
    <citation type="submission" date="2017-01" db="EMBL/GenBank/DDBJ databases">
        <authorList>
            <person name="Varghese N."/>
            <person name="Submissions S."/>
        </authorList>
    </citation>
    <scope>NUCLEOTIDE SEQUENCE [LARGE SCALE GENOMIC DNA]</scope>
    <source>
        <strain evidence="5">DSM 29430</strain>
    </source>
</reference>
<feature type="region of interest" description="Disordered" evidence="1">
    <location>
        <begin position="35"/>
        <end position="144"/>
    </location>
</feature>
<gene>
    <name evidence="4" type="ORF">SAMN05421759_11010</name>
</gene>
<dbReference type="PANTHER" id="PTHR34700:SF4">
    <property type="entry name" value="PHAGE-LIKE ELEMENT PBSX PROTEIN XKDP"/>
    <property type="match status" value="1"/>
</dbReference>
<dbReference type="InterPro" id="IPR052196">
    <property type="entry name" value="Bact_Kbp"/>
</dbReference>
<dbReference type="OrthoDB" id="370541at2"/>
<organism evidence="4 5">
    <name type="scientific">Roseivivax lentus</name>
    <dbReference type="NCBI Taxonomy" id="633194"/>
    <lineage>
        <taxon>Bacteria</taxon>
        <taxon>Pseudomonadati</taxon>
        <taxon>Pseudomonadota</taxon>
        <taxon>Alphaproteobacteria</taxon>
        <taxon>Rhodobacterales</taxon>
        <taxon>Roseobacteraceae</taxon>
        <taxon>Roseivivax</taxon>
    </lineage>
</organism>
<dbReference type="Gene3D" id="2.60.40.10">
    <property type="entry name" value="Immunoglobulins"/>
    <property type="match status" value="1"/>
</dbReference>
<dbReference type="InterPro" id="IPR018392">
    <property type="entry name" value="LysM"/>
</dbReference>
<feature type="region of interest" description="Disordered" evidence="1">
    <location>
        <begin position="235"/>
        <end position="323"/>
    </location>
</feature>
<evidence type="ECO:0000256" key="1">
    <source>
        <dbReference type="SAM" id="MobiDB-lite"/>
    </source>
</evidence>
<dbReference type="Gene3D" id="3.10.350.10">
    <property type="entry name" value="LysM domain"/>
    <property type="match status" value="1"/>
</dbReference>
<dbReference type="PROSITE" id="PS51782">
    <property type="entry name" value="LYSM"/>
    <property type="match status" value="1"/>
</dbReference>
<dbReference type="EMBL" id="FTOQ01000010">
    <property type="protein sequence ID" value="SIT01155.1"/>
    <property type="molecule type" value="Genomic_DNA"/>
</dbReference>
<dbReference type="RefSeq" id="WP_159441662.1">
    <property type="nucleotide sequence ID" value="NZ_FTOQ01000010.1"/>
</dbReference>
<evidence type="ECO:0000313" key="5">
    <source>
        <dbReference type="Proteomes" id="UP000186684"/>
    </source>
</evidence>
<feature type="compositionally biased region" description="Low complexity" evidence="1">
    <location>
        <begin position="108"/>
        <end position="127"/>
    </location>
</feature>
<feature type="compositionally biased region" description="Low complexity" evidence="1">
    <location>
        <begin position="80"/>
        <end position="92"/>
    </location>
</feature>
<keyword evidence="2" id="KW-0812">Transmembrane</keyword>